<sequence length="161" mass="17581">MDRLMRETGIKGLVRGLRTVTAIRAKGKIRAKDLLNRNFFTDTPNKVWITNFTDAPTAAGFTYVSFVIDLFSMRVLSWARMLIGGSLGRFTRASYGTIAPQSTCPRVSVTGDGRTPEIAQIFGKRKGAVTVYFIQSSRPVKNAAESLANSDSLGSNSIIAK</sequence>
<protein>
    <recommendedName>
        <fullName evidence="3">DDE-type integrase/transposase/recombinase</fullName>
    </recommendedName>
</protein>
<proteinExistence type="predicted"/>
<dbReference type="InterPro" id="IPR012337">
    <property type="entry name" value="RNaseH-like_sf"/>
</dbReference>
<gene>
    <name evidence="1" type="ORF">GT020_09740</name>
</gene>
<dbReference type="PANTHER" id="PTHR46889">
    <property type="entry name" value="TRANSPOSASE INSF FOR INSERTION SEQUENCE IS3B-RELATED"/>
    <property type="match status" value="1"/>
</dbReference>
<accession>A0A6L9G500</accession>
<reference evidence="1 2" key="1">
    <citation type="submission" date="2020-01" db="EMBL/GenBank/DDBJ databases">
        <title>Glutamicibacter soli M275.</title>
        <authorList>
            <person name="Meng X."/>
        </authorList>
    </citation>
    <scope>NUCLEOTIDE SEQUENCE [LARGE SCALE GENOMIC DNA]</scope>
    <source>
        <strain evidence="1 2">M275</strain>
    </source>
</reference>
<evidence type="ECO:0000313" key="1">
    <source>
        <dbReference type="EMBL" id="NAZ16344.1"/>
    </source>
</evidence>
<dbReference type="Proteomes" id="UP000477543">
    <property type="component" value="Unassembled WGS sequence"/>
</dbReference>
<organism evidence="1 2">
    <name type="scientific">Glutamicibacter soli</name>
    <dbReference type="NCBI Taxonomy" id="453836"/>
    <lineage>
        <taxon>Bacteria</taxon>
        <taxon>Bacillati</taxon>
        <taxon>Actinomycetota</taxon>
        <taxon>Actinomycetes</taxon>
        <taxon>Micrococcales</taxon>
        <taxon>Micrococcaceae</taxon>
        <taxon>Glutamicibacter</taxon>
    </lineage>
</organism>
<dbReference type="RefSeq" id="WP_161449091.1">
    <property type="nucleotide sequence ID" value="NZ_WYDN01000007.1"/>
</dbReference>
<evidence type="ECO:0008006" key="3">
    <source>
        <dbReference type="Google" id="ProtNLM"/>
    </source>
</evidence>
<evidence type="ECO:0000313" key="2">
    <source>
        <dbReference type="Proteomes" id="UP000477543"/>
    </source>
</evidence>
<dbReference type="SUPFAM" id="SSF53098">
    <property type="entry name" value="Ribonuclease H-like"/>
    <property type="match status" value="1"/>
</dbReference>
<dbReference type="EMBL" id="WYDN01000007">
    <property type="protein sequence ID" value="NAZ16344.1"/>
    <property type="molecule type" value="Genomic_DNA"/>
</dbReference>
<comment type="caution">
    <text evidence="1">The sequence shown here is derived from an EMBL/GenBank/DDBJ whole genome shotgun (WGS) entry which is preliminary data.</text>
</comment>
<dbReference type="AlphaFoldDB" id="A0A6L9G500"/>
<dbReference type="PANTHER" id="PTHR46889:SF4">
    <property type="entry name" value="TRANSPOSASE INSO FOR INSERTION SEQUENCE ELEMENT IS911B-RELATED"/>
    <property type="match status" value="1"/>
</dbReference>
<name>A0A6L9G500_9MICC</name>
<dbReference type="InterPro" id="IPR050900">
    <property type="entry name" value="Transposase_IS3/IS150/IS904"/>
</dbReference>